<dbReference type="SMART" id="SM00320">
    <property type="entry name" value="WD40"/>
    <property type="match status" value="5"/>
</dbReference>
<comment type="caution">
    <text evidence="4">The sequence shown here is derived from an EMBL/GenBank/DDBJ whole genome shotgun (WGS) entry which is preliminary data.</text>
</comment>
<evidence type="ECO:0000256" key="2">
    <source>
        <dbReference type="ARBA" id="ARBA00022737"/>
    </source>
</evidence>
<dbReference type="STRING" id="231916.A0A409W940"/>
<evidence type="ECO:0000256" key="3">
    <source>
        <dbReference type="PROSITE-ProRule" id="PRU00221"/>
    </source>
</evidence>
<dbReference type="InParanoid" id="A0A409W940"/>
<evidence type="ECO:0000256" key="1">
    <source>
        <dbReference type="ARBA" id="ARBA00022574"/>
    </source>
</evidence>
<dbReference type="PANTHER" id="PTHR22847:SF637">
    <property type="entry name" value="WD REPEAT DOMAIN 5B"/>
    <property type="match status" value="1"/>
</dbReference>
<dbReference type="Proteomes" id="UP000284706">
    <property type="component" value="Unassembled WGS sequence"/>
</dbReference>
<dbReference type="InterPro" id="IPR019775">
    <property type="entry name" value="WD40_repeat_CS"/>
</dbReference>
<dbReference type="InterPro" id="IPR020472">
    <property type="entry name" value="WD40_PAC1"/>
</dbReference>
<gene>
    <name evidence="4" type="ORF">CVT26_011555</name>
</gene>
<dbReference type="Gene3D" id="2.130.10.10">
    <property type="entry name" value="YVTN repeat-like/Quinoprotein amine dehydrogenase"/>
    <property type="match status" value="2"/>
</dbReference>
<evidence type="ECO:0000313" key="4">
    <source>
        <dbReference type="EMBL" id="PPQ75018.1"/>
    </source>
</evidence>
<dbReference type="InterPro" id="IPR036322">
    <property type="entry name" value="WD40_repeat_dom_sf"/>
</dbReference>
<keyword evidence="2" id="KW-0677">Repeat</keyword>
<dbReference type="PROSITE" id="PS50294">
    <property type="entry name" value="WD_REPEATS_REGION"/>
    <property type="match status" value="1"/>
</dbReference>
<proteinExistence type="predicted"/>
<name>A0A409W940_9AGAR</name>
<protein>
    <submittedName>
        <fullName evidence="4">Uncharacterized protein</fullName>
    </submittedName>
</protein>
<sequence length="805" mass="91051">MASFADGVVRIWDIPSGECLLTQNVARNREHESLRRCFFAKPDPSFGVAAGGEKLQTLMTKVVVIVITNLGTRRGVEFSLWKSQVEQQNSGTTRNITDLFALKEILRVVSSRFDFESAAWDAVGNTVAIGGHDASIHLWDSSTAEHSWTLLGHSKSVQHLLLDQDRLCSTSSDQTIRIWDTHTGDCFRILSISSADFETRNLGVSSSHIVSYHDRYHSDHRIERFLVRWDVNSGEVMYKIHLPPRLTTSQAGVKVYIDEDKIILGENDTGCVSIWGLQSGNPIGTFFVEVEEKAFAPYFFRLESGRCLRFGISTDNLGGCHTLDVGNLVFDDYNSREANTNIGASECGFRKPADETLGGDVGGAFDPLVGFHGREVIIESEPRYSRRLSCTLFSMSMSPPGLRNPRHFSIPLPSSDGRQAFRHPMKVECTQNHCVVLLLDVIHVYSLPNFVLRHSLQGQPGENIKMLGVYEDLIMAVSWNGVRIWDSHSGECLITQTIARGLPLSVFFVRQSLVGNSDALHGSVRRTEKWSREPMLLEKIYEGELIRAVGFRIWKVDTGQQNSEKIRNDMLESPFALKNILEVSSEFMAWDADGNTVAIASDDNTIRLWDITRKECRWILIGHSDYASRVCLDQDKVYSVSHDQTIRIWDVNTGDCHRVFRFSEEIQEIGISSCHLVSYHDRPHSDLRWERGLDLWDVKSGEHIYKIDLPSDGFFRLAQLYVDDKKIALGEDFGRLSIWDLPSGRPIGILSSGHYKPLFAHLCFDFRRGLRFGISEDENHHFLHISEFMIDDHSPLELDATGKTH</sequence>
<dbReference type="PANTHER" id="PTHR22847">
    <property type="entry name" value="WD40 REPEAT PROTEIN"/>
    <property type="match status" value="1"/>
</dbReference>
<dbReference type="OrthoDB" id="2679630at2759"/>
<dbReference type="Pfam" id="PF00400">
    <property type="entry name" value="WD40"/>
    <property type="match status" value="3"/>
</dbReference>
<feature type="repeat" description="WD" evidence="3">
    <location>
        <begin position="588"/>
        <end position="611"/>
    </location>
</feature>
<dbReference type="SUPFAM" id="SSF50978">
    <property type="entry name" value="WD40 repeat-like"/>
    <property type="match status" value="2"/>
</dbReference>
<feature type="repeat" description="WD" evidence="3">
    <location>
        <begin position="620"/>
        <end position="659"/>
    </location>
</feature>
<dbReference type="InterPro" id="IPR015943">
    <property type="entry name" value="WD40/YVTN_repeat-like_dom_sf"/>
</dbReference>
<evidence type="ECO:0000313" key="5">
    <source>
        <dbReference type="Proteomes" id="UP000284706"/>
    </source>
</evidence>
<dbReference type="PRINTS" id="PR00320">
    <property type="entry name" value="GPROTEINBRPT"/>
</dbReference>
<dbReference type="PROSITE" id="PS00678">
    <property type="entry name" value="WD_REPEATS_1"/>
    <property type="match status" value="3"/>
</dbReference>
<dbReference type="GO" id="GO:1990234">
    <property type="term" value="C:transferase complex"/>
    <property type="evidence" value="ECO:0007669"/>
    <property type="project" value="UniProtKB-ARBA"/>
</dbReference>
<accession>A0A409W940</accession>
<keyword evidence="5" id="KW-1185">Reference proteome</keyword>
<feature type="repeat" description="WD" evidence="3">
    <location>
        <begin position="150"/>
        <end position="189"/>
    </location>
</feature>
<keyword evidence="1 3" id="KW-0853">WD repeat</keyword>
<dbReference type="AlphaFoldDB" id="A0A409W940"/>
<feature type="repeat" description="WD" evidence="3">
    <location>
        <begin position="1"/>
        <end position="22"/>
    </location>
</feature>
<dbReference type="EMBL" id="NHYE01005295">
    <property type="protein sequence ID" value="PPQ75018.1"/>
    <property type="molecule type" value="Genomic_DNA"/>
</dbReference>
<dbReference type="InterPro" id="IPR001680">
    <property type="entry name" value="WD40_rpt"/>
</dbReference>
<organism evidence="4 5">
    <name type="scientific">Gymnopilus dilepis</name>
    <dbReference type="NCBI Taxonomy" id="231916"/>
    <lineage>
        <taxon>Eukaryota</taxon>
        <taxon>Fungi</taxon>
        <taxon>Dikarya</taxon>
        <taxon>Basidiomycota</taxon>
        <taxon>Agaricomycotina</taxon>
        <taxon>Agaricomycetes</taxon>
        <taxon>Agaricomycetidae</taxon>
        <taxon>Agaricales</taxon>
        <taxon>Agaricineae</taxon>
        <taxon>Hymenogastraceae</taxon>
        <taxon>Gymnopilus</taxon>
    </lineage>
</organism>
<reference evidence="4 5" key="1">
    <citation type="journal article" date="2018" name="Evol. Lett.">
        <title>Horizontal gene cluster transfer increased hallucinogenic mushroom diversity.</title>
        <authorList>
            <person name="Reynolds H.T."/>
            <person name="Vijayakumar V."/>
            <person name="Gluck-Thaler E."/>
            <person name="Korotkin H.B."/>
            <person name="Matheny P.B."/>
            <person name="Slot J.C."/>
        </authorList>
    </citation>
    <scope>NUCLEOTIDE SEQUENCE [LARGE SCALE GENOMIC DNA]</scope>
    <source>
        <strain evidence="4 5">SRW20</strain>
    </source>
</reference>
<dbReference type="PROSITE" id="PS50082">
    <property type="entry name" value="WD_REPEATS_2"/>
    <property type="match status" value="4"/>
</dbReference>